<gene>
    <name evidence="1" type="ORF">B0H67DRAFT_92288</name>
</gene>
<evidence type="ECO:0000313" key="1">
    <source>
        <dbReference type="EMBL" id="KAK0731998.1"/>
    </source>
</evidence>
<proteinExistence type="predicted"/>
<accession>A0AA40BD10</accession>
<dbReference type="AlphaFoldDB" id="A0AA40BD10"/>
<organism evidence="1 2">
    <name type="scientific">Lasiosphaeris hirsuta</name>
    <dbReference type="NCBI Taxonomy" id="260670"/>
    <lineage>
        <taxon>Eukaryota</taxon>
        <taxon>Fungi</taxon>
        <taxon>Dikarya</taxon>
        <taxon>Ascomycota</taxon>
        <taxon>Pezizomycotina</taxon>
        <taxon>Sordariomycetes</taxon>
        <taxon>Sordariomycetidae</taxon>
        <taxon>Sordariales</taxon>
        <taxon>Lasiosphaeriaceae</taxon>
        <taxon>Lasiosphaeris</taxon>
    </lineage>
</organism>
<evidence type="ECO:0000313" key="2">
    <source>
        <dbReference type="Proteomes" id="UP001172102"/>
    </source>
</evidence>
<protein>
    <submittedName>
        <fullName evidence="1">Uncharacterized protein</fullName>
    </submittedName>
</protein>
<name>A0AA40BD10_9PEZI</name>
<dbReference type="Proteomes" id="UP001172102">
    <property type="component" value="Unassembled WGS sequence"/>
</dbReference>
<dbReference type="EMBL" id="JAUKUA010000001">
    <property type="protein sequence ID" value="KAK0731998.1"/>
    <property type="molecule type" value="Genomic_DNA"/>
</dbReference>
<comment type="caution">
    <text evidence="1">The sequence shown here is derived from an EMBL/GenBank/DDBJ whole genome shotgun (WGS) entry which is preliminary data.</text>
</comment>
<reference evidence="1" key="1">
    <citation type="submission" date="2023-06" db="EMBL/GenBank/DDBJ databases">
        <title>Genome-scale phylogeny and comparative genomics of the fungal order Sordariales.</title>
        <authorList>
            <consortium name="Lawrence Berkeley National Laboratory"/>
            <person name="Hensen N."/>
            <person name="Bonometti L."/>
            <person name="Westerberg I."/>
            <person name="Brannstrom I.O."/>
            <person name="Guillou S."/>
            <person name="Cros-Aarteil S."/>
            <person name="Calhoun S."/>
            <person name="Haridas S."/>
            <person name="Kuo A."/>
            <person name="Mondo S."/>
            <person name="Pangilinan J."/>
            <person name="Riley R."/>
            <person name="Labutti K."/>
            <person name="Andreopoulos B."/>
            <person name="Lipzen A."/>
            <person name="Chen C."/>
            <person name="Yanf M."/>
            <person name="Daum C."/>
            <person name="Ng V."/>
            <person name="Clum A."/>
            <person name="Steindorff A."/>
            <person name="Ohm R."/>
            <person name="Martin F."/>
            <person name="Silar P."/>
            <person name="Natvig D."/>
            <person name="Lalanne C."/>
            <person name="Gautier V."/>
            <person name="Ament-Velasquez S.L."/>
            <person name="Kruys A."/>
            <person name="Hutchinson M.I."/>
            <person name="Powell A.J."/>
            <person name="Barry K."/>
            <person name="Miller A.N."/>
            <person name="Grigoriev I.V."/>
            <person name="Debuchy R."/>
            <person name="Gladieux P."/>
            <person name="Thoren M.H."/>
            <person name="Johannesson H."/>
        </authorList>
    </citation>
    <scope>NUCLEOTIDE SEQUENCE</scope>
    <source>
        <strain evidence="1">SMH4607-1</strain>
    </source>
</reference>
<keyword evidence="2" id="KW-1185">Reference proteome</keyword>
<sequence length="240" mass="25411">MALPSLVPPRPILVFSAGCWRSLRGSDTCLAPVHTDCQCATRVRVSEVVVCTSVLSALSGVGASSLRMRESVLPALASLPGRRLQQQHRPLTLGPVADMSVGENGQSVVGCWAGAAPQRLSRPSAVQATSIIPGANALGFLAKRRRYCGPHLTPLSLMLHADWLPLRRVGPPRHGTQCLVCEWLVIVDPCGARARAQRVCESVSGGVAGCSRRDERLCGPGPAPILHLAGRVGALRRIGF</sequence>